<dbReference type="SUPFAM" id="SSF49265">
    <property type="entry name" value="Fibronectin type III"/>
    <property type="match status" value="1"/>
</dbReference>
<dbReference type="InterPro" id="IPR036116">
    <property type="entry name" value="FN3_sf"/>
</dbReference>
<dbReference type="AlphaFoldDB" id="A0A915EHX2"/>
<organism evidence="3 4">
    <name type="scientific">Ditylenchus dipsaci</name>
    <dbReference type="NCBI Taxonomy" id="166011"/>
    <lineage>
        <taxon>Eukaryota</taxon>
        <taxon>Metazoa</taxon>
        <taxon>Ecdysozoa</taxon>
        <taxon>Nematoda</taxon>
        <taxon>Chromadorea</taxon>
        <taxon>Rhabditida</taxon>
        <taxon>Tylenchina</taxon>
        <taxon>Tylenchomorpha</taxon>
        <taxon>Sphaerularioidea</taxon>
        <taxon>Anguinidae</taxon>
        <taxon>Anguininae</taxon>
        <taxon>Ditylenchus</taxon>
    </lineage>
</organism>
<name>A0A915EHX2_9BILA</name>
<feature type="region of interest" description="Disordered" evidence="1">
    <location>
        <begin position="1"/>
        <end position="33"/>
    </location>
</feature>
<sequence length="154" mass="17385">MTPNDPVQPLKHMSLPKAQNNYDGNDDGKKNDHFVQNSHFRKYSKTIWLASQLLLTLSHTLTAKDRIGNILFDRTMLNEIRIKKDAKINFNVNVGATVPDLTEGEEYEFRVIAVNKSGSSDSSETSKTIIAKPTNCEFLTIFLVVQFYGNFSGQ</sequence>
<dbReference type="InterPro" id="IPR013783">
    <property type="entry name" value="Ig-like_fold"/>
</dbReference>
<reference evidence="4" key="1">
    <citation type="submission" date="2022-11" db="UniProtKB">
        <authorList>
            <consortium name="WormBaseParasite"/>
        </authorList>
    </citation>
    <scope>IDENTIFICATION</scope>
</reference>
<dbReference type="CDD" id="cd00063">
    <property type="entry name" value="FN3"/>
    <property type="match status" value="1"/>
</dbReference>
<keyword evidence="3" id="KW-1185">Reference proteome</keyword>
<protein>
    <submittedName>
        <fullName evidence="4">Fibronectin type-III domain-containing protein</fullName>
    </submittedName>
</protein>
<proteinExistence type="predicted"/>
<dbReference type="Proteomes" id="UP000887574">
    <property type="component" value="Unplaced"/>
</dbReference>
<evidence type="ECO:0000259" key="2">
    <source>
        <dbReference type="Pfam" id="PF00041"/>
    </source>
</evidence>
<accession>A0A915EHX2</accession>
<feature type="domain" description="Fibronectin type-III" evidence="2">
    <location>
        <begin position="86"/>
        <end position="128"/>
    </location>
</feature>
<evidence type="ECO:0000313" key="4">
    <source>
        <dbReference type="WBParaSite" id="jg686"/>
    </source>
</evidence>
<dbReference type="Pfam" id="PF00041">
    <property type="entry name" value="fn3"/>
    <property type="match status" value="1"/>
</dbReference>
<dbReference type="Gene3D" id="2.60.40.10">
    <property type="entry name" value="Immunoglobulins"/>
    <property type="match status" value="1"/>
</dbReference>
<evidence type="ECO:0000256" key="1">
    <source>
        <dbReference type="SAM" id="MobiDB-lite"/>
    </source>
</evidence>
<dbReference type="InterPro" id="IPR003961">
    <property type="entry name" value="FN3_dom"/>
</dbReference>
<evidence type="ECO:0000313" key="3">
    <source>
        <dbReference type="Proteomes" id="UP000887574"/>
    </source>
</evidence>
<dbReference type="WBParaSite" id="jg686">
    <property type="protein sequence ID" value="jg686"/>
    <property type="gene ID" value="jg686"/>
</dbReference>